<evidence type="ECO:0000313" key="3">
    <source>
        <dbReference type="Proteomes" id="UP000033870"/>
    </source>
</evidence>
<evidence type="ECO:0000313" key="2">
    <source>
        <dbReference type="EMBL" id="KKW42494.1"/>
    </source>
</evidence>
<dbReference type="PANTHER" id="PTHR43546">
    <property type="entry name" value="UPF0173 METAL-DEPENDENT HYDROLASE MJ1163-RELATED"/>
    <property type="match status" value="1"/>
</dbReference>
<dbReference type="InterPro" id="IPR001279">
    <property type="entry name" value="Metallo-B-lactamas"/>
</dbReference>
<dbReference type="Pfam" id="PF13483">
    <property type="entry name" value="Lactamase_B_3"/>
    <property type="match status" value="1"/>
</dbReference>
<dbReference type="InterPro" id="IPR036866">
    <property type="entry name" value="RibonucZ/Hydroxyglut_hydro"/>
</dbReference>
<dbReference type="PANTHER" id="PTHR43546:SF3">
    <property type="entry name" value="UPF0173 METAL-DEPENDENT HYDROLASE MJ1163"/>
    <property type="match status" value="1"/>
</dbReference>
<organism evidence="2 3">
    <name type="scientific">Candidatus Magasanikbacteria bacterium GW2011_GWA2_56_11</name>
    <dbReference type="NCBI Taxonomy" id="1619044"/>
    <lineage>
        <taxon>Bacteria</taxon>
        <taxon>Candidatus Magasanikiibacteriota</taxon>
    </lineage>
</organism>
<comment type="caution">
    <text evidence="2">The sequence shown here is derived from an EMBL/GenBank/DDBJ whole genome shotgun (WGS) entry which is preliminary data.</text>
</comment>
<reference evidence="2 3" key="1">
    <citation type="journal article" date="2015" name="Nature">
        <title>rRNA introns, odd ribosomes, and small enigmatic genomes across a large radiation of phyla.</title>
        <authorList>
            <person name="Brown C.T."/>
            <person name="Hug L.A."/>
            <person name="Thomas B.C."/>
            <person name="Sharon I."/>
            <person name="Castelle C.J."/>
            <person name="Singh A."/>
            <person name="Wilkins M.J."/>
            <person name="Williams K.H."/>
            <person name="Banfield J.F."/>
        </authorList>
    </citation>
    <scope>NUCLEOTIDE SEQUENCE [LARGE SCALE GENOMIC DNA]</scope>
</reference>
<dbReference type="SUPFAM" id="SSF56281">
    <property type="entry name" value="Metallo-hydrolase/oxidoreductase"/>
    <property type="match status" value="1"/>
</dbReference>
<dbReference type="Proteomes" id="UP000033870">
    <property type="component" value="Unassembled WGS sequence"/>
</dbReference>
<gene>
    <name evidence="2" type="ORF">UY92_C0006G0055</name>
</gene>
<dbReference type="Gene3D" id="3.60.15.10">
    <property type="entry name" value="Ribonuclease Z/Hydroxyacylglutathione hydrolase-like"/>
    <property type="match status" value="1"/>
</dbReference>
<dbReference type="STRING" id="1619044.UY92_C0006G0055"/>
<name>A0A0G2BAG2_9BACT</name>
<evidence type="ECO:0000259" key="1">
    <source>
        <dbReference type="SMART" id="SM00849"/>
    </source>
</evidence>
<dbReference type="AlphaFoldDB" id="A0A0G2BAG2"/>
<dbReference type="InterPro" id="IPR050114">
    <property type="entry name" value="UPF0173_UPF0282_UlaG_hydrolase"/>
</dbReference>
<proteinExistence type="predicted"/>
<dbReference type="SMART" id="SM00849">
    <property type="entry name" value="Lactamase_B"/>
    <property type="match status" value="1"/>
</dbReference>
<dbReference type="EMBL" id="LCRX01000006">
    <property type="protein sequence ID" value="KKW42494.1"/>
    <property type="molecule type" value="Genomic_DNA"/>
</dbReference>
<sequence length="214" mass="22956">MRITKFGHSCLLVEEDEARILIDPGSWTSAQNGLKNLDVILITHEHNDHCDLASIQALLAGNPGVVILTNSGVKKKLAAAGIAGQILEDGASTQVKGVKILACGRDHAVIYETIPPVANTGYLIAERFFAPGDTVTAIPPQPVEILALPVVAPWTKLAECLDYARKIKPQVCFPVHDGMAKEGAFDKHPQNILPGFGIEVVIPQPGVPMDFQPF</sequence>
<accession>A0A0G2BAG2</accession>
<protein>
    <recommendedName>
        <fullName evidence="1">Metallo-beta-lactamase domain-containing protein</fullName>
    </recommendedName>
</protein>
<feature type="domain" description="Metallo-beta-lactamase" evidence="1">
    <location>
        <begin position="7"/>
        <end position="176"/>
    </location>
</feature>